<feature type="domain" description="Glucosamine inositolphosphorylceramide transferase 1 N-terminal" evidence="2">
    <location>
        <begin position="70"/>
        <end position="225"/>
    </location>
</feature>
<evidence type="ECO:0000313" key="3">
    <source>
        <dbReference type="EMBL" id="RST32281.1"/>
    </source>
</evidence>
<dbReference type="Proteomes" id="UP000274661">
    <property type="component" value="Unassembled WGS sequence"/>
</dbReference>
<dbReference type="InterPro" id="IPR056442">
    <property type="entry name" value="GINT1_N"/>
</dbReference>
<dbReference type="SUPFAM" id="SSF75005">
    <property type="entry name" value="Arabinanase/levansucrase/invertase"/>
    <property type="match status" value="1"/>
</dbReference>
<keyword evidence="4" id="KW-1185">Reference proteome</keyword>
<evidence type="ECO:0000313" key="4">
    <source>
        <dbReference type="Proteomes" id="UP000274661"/>
    </source>
</evidence>
<accession>A0A3R9YPN6</accession>
<dbReference type="AlphaFoldDB" id="A0A3R9YPN6"/>
<protein>
    <submittedName>
        <fullName evidence="3">Formyl transferase</fullName>
    </submittedName>
</protein>
<proteinExistence type="predicted"/>
<evidence type="ECO:0000256" key="1">
    <source>
        <dbReference type="SAM" id="MobiDB-lite"/>
    </source>
</evidence>
<dbReference type="Pfam" id="PF24793">
    <property type="entry name" value="GINT1_N"/>
    <property type="match status" value="1"/>
</dbReference>
<dbReference type="EMBL" id="RWJF01000001">
    <property type="protein sequence ID" value="RST32281.1"/>
    <property type="molecule type" value="Genomic_DNA"/>
</dbReference>
<feature type="region of interest" description="Disordered" evidence="1">
    <location>
        <begin position="167"/>
        <end position="186"/>
    </location>
</feature>
<evidence type="ECO:0000259" key="2">
    <source>
        <dbReference type="Pfam" id="PF24793"/>
    </source>
</evidence>
<reference evidence="3 4" key="1">
    <citation type="submission" date="2018-12" db="EMBL/GenBank/DDBJ databases">
        <title>Sphingomonas sp. HMF7854 Genome sequencing and assembly.</title>
        <authorList>
            <person name="Cha I."/>
            <person name="Kang H."/>
            <person name="Kim H."/>
            <person name="Kang J."/>
            <person name="Joh K."/>
        </authorList>
    </citation>
    <scope>NUCLEOTIDE SEQUENCE [LARGE SCALE GENOMIC DNA]</scope>
    <source>
        <strain evidence="3 4">HMF7854</strain>
    </source>
</reference>
<dbReference type="GO" id="GO:0016740">
    <property type="term" value="F:transferase activity"/>
    <property type="evidence" value="ECO:0007669"/>
    <property type="project" value="UniProtKB-KW"/>
</dbReference>
<organism evidence="3 4">
    <name type="scientific">Sphingomonas ginkgonis</name>
    <dbReference type="NCBI Taxonomy" id="2315330"/>
    <lineage>
        <taxon>Bacteria</taxon>
        <taxon>Pseudomonadati</taxon>
        <taxon>Pseudomonadota</taxon>
        <taxon>Alphaproteobacteria</taxon>
        <taxon>Sphingomonadales</taxon>
        <taxon>Sphingomonadaceae</taxon>
        <taxon>Sphingomonas</taxon>
    </lineage>
</organism>
<sequence length="279" mass="31227">MQAVVRQGLAGASVHWLGEEPPLTFLADPFGVSLRTGGTALFAERFDYRDRHGWIERLDLAADGRLLERRLALREPWHLSYPVPLEAEGAQWLLPEAHRSGALTLYRAHQDWDEWQPECRIMLDAVPVDASPVWHEGRWWLFYAPAGSKAEKIGRLHIAHAERLTGPWTAHPGNPVRRGADGSRPGGLPQRIDGRLLLPVQDCRRTYGAAIRPLWIDRLDPREFAATLGEPIGSPAGAGAYRNGLHTLNPLGERTLIDCKRIDQSLAGLAIELRRRLGR</sequence>
<dbReference type="InterPro" id="IPR023296">
    <property type="entry name" value="Glyco_hydro_beta-prop_sf"/>
</dbReference>
<keyword evidence="3" id="KW-0808">Transferase</keyword>
<dbReference type="OrthoDB" id="3771157at2"/>
<name>A0A3R9YPN6_9SPHN</name>
<gene>
    <name evidence="3" type="ORF">HMF7854_13430</name>
</gene>
<dbReference type="Gene3D" id="2.115.10.20">
    <property type="entry name" value="Glycosyl hydrolase domain, family 43"/>
    <property type="match status" value="1"/>
</dbReference>
<comment type="caution">
    <text evidence="3">The sequence shown here is derived from an EMBL/GenBank/DDBJ whole genome shotgun (WGS) entry which is preliminary data.</text>
</comment>